<evidence type="ECO:0000256" key="1">
    <source>
        <dbReference type="ARBA" id="ARBA00004651"/>
    </source>
</evidence>
<organism evidence="9 10">
    <name type="scientific">Paenibacillus thalictri</name>
    <dbReference type="NCBI Taxonomy" id="2527873"/>
    <lineage>
        <taxon>Bacteria</taxon>
        <taxon>Bacillati</taxon>
        <taxon>Bacillota</taxon>
        <taxon>Bacilli</taxon>
        <taxon>Bacillales</taxon>
        <taxon>Paenibacillaceae</taxon>
        <taxon>Paenibacillus</taxon>
    </lineage>
</organism>
<dbReference type="GO" id="GO:0009246">
    <property type="term" value="P:enterobacterial common antigen biosynthetic process"/>
    <property type="evidence" value="ECO:0007669"/>
    <property type="project" value="TreeGrafter"/>
</dbReference>
<dbReference type="AlphaFoldDB" id="A0A4Q9DHN7"/>
<feature type="transmembrane region" description="Helical" evidence="7">
    <location>
        <begin position="235"/>
        <end position="256"/>
    </location>
</feature>
<keyword evidence="10" id="KW-1185">Reference proteome</keyword>
<feature type="transmembrane region" description="Helical" evidence="7">
    <location>
        <begin position="87"/>
        <end position="107"/>
    </location>
</feature>
<feature type="transmembrane region" description="Helical" evidence="7">
    <location>
        <begin position="43"/>
        <end position="67"/>
    </location>
</feature>
<dbReference type="RefSeq" id="WP_131017448.1">
    <property type="nucleotide sequence ID" value="NZ_SIRE01000028.1"/>
</dbReference>
<feature type="transmembrane region" description="Helical" evidence="7">
    <location>
        <begin position="344"/>
        <end position="369"/>
    </location>
</feature>
<dbReference type="OrthoDB" id="569695at2"/>
<evidence type="ECO:0000256" key="5">
    <source>
        <dbReference type="ARBA" id="ARBA00022989"/>
    </source>
</evidence>
<dbReference type="PANTHER" id="PTHR40074:SF2">
    <property type="entry name" value="O-ACETYLTRANSFERASE WECH"/>
    <property type="match status" value="1"/>
</dbReference>
<keyword evidence="9" id="KW-0012">Acyltransferase</keyword>
<evidence type="ECO:0000256" key="2">
    <source>
        <dbReference type="ARBA" id="ARBA00007400"/>
    </source>
</evidence>
<keyword evidence="3" id="KW-1003">Cell membrane</keyword>
<evidence type="ECO:0000313" key="10">
    <source>
        <dbReference type="Proteomes" id="UP000293142"/>
    </source>
</evidence>
<keyword evidence="5 7" id="KW-1133">Transmembrane helix</keyword>
<comment type="caution">
    <text evidence="9">The sequence shown here is derived from an EMBL/GenBank/DDBJ whole genome shotgun (WGS) entry which is preliminary data.</text>
</comment>
<keyword evidence="9" id="KW-0808">Transferase</keyword>
<evidence type="ECO:0000256" key="7">
    <source>
        <dbReference type="SAM" id="Phobius"/>
    </source>
</evidence>
<feature type="transmembrane region" description="Helical" evidence="7">
    <location>
        <begin position="127"/>
        <end position="148"/>
    </location>
</feature>
<evidence type="ECO:0000313" key="9">
    <source>
        <dbReference type="EMBL" id="TBL71033.1"/>
    </source>
</evidence>
<proteinExistence type="inferred from homology"/>
<reference evidence="9 10" key="1">
    <citation type="submission" date="2019-02" db="EMBL/GenBank/DDBJ databases">
        <title>Paenibacillus sp. nov., isolated from surface-sterilized tissue of Thalictrum simplex L.</title>
        <authorList>
            <person name="Tuo L."/>
        </authorList>
    </citation>
    <scope>NUCLEOTIDE SEQUENCE [LARGE SCALE GENOMIC DNA]</scope>
    <source>
        <strain evidence="9 10">N2SHLJ1</strain>
    </source>
</reference>
<comment type="subcellular location">
    <subcellularLocation>
        <location evidence="1">Cell membrane</location>
        <topology evidence="1">Multi-pass membrane protein</topology>
    </subcellularLocation>
</comment>
<dbReference type="Pfam" id="PF01757">
    <property type="entry name" value="Acyl_transf_3"/>
    <property type="match status" value="1"/>
</dbReference>
<dbReference type="PANTHER" id="PTHR40074">
    <property type="entry name" value="O-ACETYLTRANSFERASE WECH"/>
    <property type="match status" value="1"/>
</dbReference>
<feature type="domain" description="Acyltransferase 3" evidence="8">
    <location>
        <begin position="7"/>
        <end position="362"/>
    </location>
</feature>
<feature type="transmembrane region" description="Helical" evidence="7">
    <location>
        <begin position="12"/>
        <end position="31"/>
    </location>
</feature>
<feature type="transmembrane region" description="Helical" evidence="7">
    <location>
        <begin position="276"/>
        <end position="295"/>
    </location>
</feature>
<feature type="transmembrane region" description="Helical" evidence="7">
    <location>
        <begin position="316"/>
        <end position="338"/>
    </location>
</feature>
<name>A0A4Q9DHN7_9BACL</name>
<dbReference type="GO" id="GO:0005886">
    <property type="term" value="C:plasma membrane"/>
    <property type="evidence" value="ECO:0007669"/>
    <property type="project" value="UniProtKB-SubCell"/>
</dbReference>
<sequence>MKKQKLEEIDALRAFAFLAVVLQHAIGHYAYLPESRLADGVLLGMLLLLAKFAVPVFIFITGLVLFYNYEGGVHYGRFVLKRCKDILLPYAPWVVLFGVAYNSLTLGSWEDWKQLGLLLITGKASYHLWYVVMIFQLYLIFPALRYVILPIARRIGAGTAGAAALTILAAAYIWLTGETAAISNAFGTWHIPVLSDLFTAYIDRNSLLFIYYFIMGAAAGLYMERWKAWLQRRKAAIITVYGVYLAVMFYVVVSHFRFQPDLVIHYDDTLLLQPLMASFLIVSIPAMHLAAAEFTRWAGGKLRRLSDLIGRHSYTAYLAHALVLGGSTWIADLLLPGANTTLRTILSFALCASGSVLTAWLLSQAAALLRQARPAGRTQKNLSPPQ</sequence>
<keyword evidence="4 7" id="KW-0812">Transmembrane</keyword>
<evidence type="ECO:0000259" key="8">
    <source>
        <dbReference type="Pfam" id="PF01757"/>
    </source>
</evidence>
<evidence type="ECO:0000256" key="4">
    <source>
        <dbReference type="ARBA" id="ARBA00022692"/>
    </source>
</evidence>
<dbReference type="InterPro" id="IPR002656">
    <property type="entry name" value="Acyl_transf_3_dom"/>
</dbReference>
<protein>
    <submittedName>
        <fullName evidence="9">Acyltransferase</fullName>
    </submittedName>
</protein>
<comment type="similarity">
    <text evidence="2">Belongs to the acyltransferase 3 family.</text>
</comment>
<gene>
    <name evidence="9" type="ORF">EYB31_31300</name>
</gene>
<keyword evidence="6 7" id="KW-0472">Membrane</keyword>
<evidence type="ECO:0000256" key="3">
    <source>
        <dbReference type="ARBA" id="ARBA00022475"/>
    </source>
</evidence>
<evidence type="ECO:0000256" key="6">
    <source>
        <dbReference type="ARBA" id="ARBA00023136"/>
    </source>
</evidence>
<feature type="transmembrane region" description="Helical" evidence="7">
    <location>
        <begin position="206"/>
        <end position="223"/>
    </location>
</feature>
<dbReference type="GO" id="GO:0016413">
    <property type="term" value="F:O-acetyltransferase activity"/>
    <property type="evidence" value="ECO:0007669"/>
    <property type="project" value="TreeGrafter"/>
</dbReference>
<feature type="transmembrane region" description="Helical" evidence="7">
    <location>
        <begin position="155"/>
        <end position="175"/>
    </location>
</feature>
<accession>A0A4Q9DHN7</accession>
<dbReference type="Proteomes" id="UP000293142">
    <property type="component" value="Unassembled WGS sequence"/>
</dbReference>
<dbReference type="EMBL" id="SIRE01000028">
    <property type="protein sequence ID" value="TBL71033.1"/>
    <property type="molecule type" value="Genomic_DNA"/>
</dbReference>